<organism evidence="2 3">
    <name type="scientific">Schistosoma mansoni</name>
    <name type="common">Blood fluke</name>
    <dbReference type="NCBI Taxonomy" id="6183"/>
    <lineage>
        <taxon>Eukaryota</taxon>
        <taxon>Metazoa</taxon>
        <taxon>Spiralia</taxon>
        <taxon>Lophotrochozoa</taxon>
        <taxon>Platyhelminthes</taxon>
        <taxon>Trematoda</taxon>
        <taxon>Digenea</taxon>
        <taxon>Strigeidida</taxon>
        <taxon>Schistosomatoidea</taxon>
        <taxon>Schistosomatidae</taxon>
        <taxon>Schistosoma</taxon>
    </lineage>
</organism>
<feature type="transmembrane region" description="Helical" evidence="1">
    <location>
        <begin position="54"/>
        <end position="80"/>
    </location>
</feature>
<dbReference type="Proteomes" id="UP000008854">
    <property type="component" value="Unassembled WGS sequence"/>
</dbReference>
<dbReference type="InParanoid" id="A0A5K4F823"/>
<dbReference type="WBParaSite" id="Smp_325970.1">
    <property type="protein sequence ID" value="Smp_325970.1"/>
    <property type="gene ID" value="Smp_325970"/>
</dbReference>
<sequence>MKVELSHSIYICTYHHNDWLVKLIINYIIELRHLTPKCSETNSSLSHHFYSDKVYNIILITTFSHISLALCVYVCIYMCLSS</sequence>
<accession>A0A5K4F823</accession>
<name>A0A5K4F823_SCHMA</name>
<protein>
    <submittedName>
        <fullName evidence="3">Ovule protein</fullName>
    </submittedName>
</protein>
<keyword evidence="1" id="KW-0812">Transmembrane</keyword>
<evidence type="ECO:0000313" key="2">
    <source>
        <dbReference type="Proteomes" id="UP000008854"/>
    </source>
</evidence>
<evidence type="ECO:0000313" key="3">
    <source>
        <dbReference type="WBParaSite" id="Smp_325970.1"/>
    </source>
</evidence>
<reference evidence="3" key="2">
    <citation type="submission" date="2019-11" db="UniProtKB">
        <authorList>
            <consortium name="WormBaseParasite"/>
        </authorList>
    </citation>
    <scope>IDENTIFICATION</scope>
    <source>
        <strain evidence="3">Puerto Rican</strain>
    </source>
</reference>
<keyword evidence="1" id="KW-0472">Membrane</keyword>
<reference evidence="2" key="1">
    <citation type="journal article" date="2012" name="PLoS Negl. Trop. Dis.">
        <title>A systematically improved high quality genome and transcriptome of the human blood fluke Schistosoma mansoni.</title>
        <authorList>
            <person name="Protasio A.V."/>
            <person name="Tsai I.J."/>
            <person name="Babbage A."/>
            <person name="Nichol S."/>
            <person name="Hunt M."/>
            <person name="Aslett M.A."/>
            <person name="De Silva N."/>
            <person name="Velarde G.S."/>
            <person name="Anderson T.J."/>
            <person name="Clark R.C."/>
            <person name="Davidson C."/>
            <person name="Dillon G.P."/>
            <person name="Holroyd N.E."/>
            <person name="LoVerde P.T."/>
            <person name="Lloyd C."/>
            <person name="McQuillan J."/>
            <person name="Oliveira G."/>
            <person name="Otto T.D."/>
            <person name="Parker-Manuel S.J."/>
            <person name="Quail M.A."/>
            <person name="Wilson R.A."/>
            <person name="Zerlotini A."/>
            <person name="Dunne D.W."/>
            <person name="Berriman M."/>
        </authorList>
    </citation>
    <scope>NUCLEOTIDE SEQUENCE [LARGE SCALE GENOMIC DNA]</scope>
    <source>
        <strain evidence="2">Puerto Rican</strain>
    </source>
</reference>
<keyword evidence="1" id="KW-1133">Transmembrane helix</keyword>
<evidence type="ECO:0000256" key="1">
    <source>
        <dbReference type="SAM" id="Phobius"/>
    </source>
</evidence>
<proteinExistence type="predicted"/>
<keyword evidence="2" id="KW-1185">Reference proteome</keyword>
<dbReference type="AlphaFoldDB" id="A0A5K4F823"/>